<reference evidence="2" key="1">
    <citation type="submission" date="2021-12" db="EMBL/GenBank/DDBJ databases">
        <title>Alicyclobacillaceae gen. nov., sp. nov., isolated from chalcocite enrichment system.</title>
        <authorList>
            <person name="Jiang Z."/>
        </authorList>
    </citation>
    <scope>NUCLEOTIDE SEQUENCE</scope>
    <source>
        <strain evidence="2">MYW30-H2</strain>
    </source>
</reference>
<dbReference type="Proteomes" id="UP000830167">
    <property type="component" value="Chromosome"/>
</dbReference>
<evidence type="ECO:0000259" key="1">
    <source>
        <dbReference type="Pfam" id="PF10668"/>
    </source>
</evidence>
<proteinExistence type="predicted"/>
<feature type="domain" description="PBSX phage terminase small subunit-like N-terminal" evidence="1">
    <location>
        <begin position="1"/>
        <end position="69"/>
    </location>
</feature>
<keyword evidence="3" id="KW-1185">Reference proteome</keyword>
<gene>
    <name evidence="2" type="primary">terS</name>
    <name evidence="2" type="ORF">LSG31_00530</name>
</gene>
<dbReference type="InterPro" id="IPR018925">
    <property type="entry name" value="XtmA-like_N"/>
</dbReference>
<protein>
    <submittedName>
        <fullName evidence="2">Phage terminase small subunit</fullName>
    </submittedName>
</protein>
<accession>A0ABY4CKE8</accession>
<evidence type="ECO:0000313" key="2">
    <source>
        <dbReference type="EMBL" id="UOF90804.1"/>
    </source>
</evidence>
<dbReference type="NCBIfam" id="NF040601">
    <property type="entry name" value="TerS_not_xtmA"/>
    <property type="match status" value="1"/>
</dbReference>
<dbReference type="RefSeq" id="WP_347437503.1">
    <property type="nucleotide sequence ID" value="NZ_CP089291.1"/>
</dbReference>
<organism evidence="2 3">
    <name type="scientific">Fodinisporobacter ferrooxydans</name>
    <dbReference type="NCBI Taxonomy" id="2901836"/>
    <lineage>
        <taxon>Bacteria</taxon>
        <taxon>Bacillati</taxon>
        <taxon>Bacillota</taxon>
        <taxon>Bacilli</taxon>
        <taxon>Bacillales</taxon>
        <taxon>Alicyclobacillaceae</taxon>
        <taxon>Fodinisporobacter</taxon>
    </lineage>
</organism>
<sequence length="309" mass="34644">MARARSPDRGKAFDIWQASGGKKLLKDIAAELGLSDIQIRKWKNQDKWDDRLNGNVTIESKGNVTNEKKKGAPIGNKNAVGNIGGGAPIGNKNAVGNRGGAAPVHNTNAVKTGEYQSLWMDALTPEQAEAIERVNVDPLKQLDDIIILYSFREQQIMLRIRQLQEGLTEKQRKVLKERMSIKDIGTVYDEYSGSTTSVPFKKDELVVTEITENEFRVIDDLLKHEEALTRTTERKNKAIRDKLSYLNELEKIEIAKERLRIELEQKGLSGGENLSNEQQYNITQSIIESNPELVATIFGRSLENRGSKG</sequence>
<evidence type="ECO:0000313" key="3">
    <source>
        <dbReference type="Proteomes" id="UP000830167"/>
    </source>
</evidence>
<dbReference type="Pfam" id="PF10668">
    <property type="entry name" value="Phage_terminase"/>
    <property type="match status" value="1"/>
</dbReference>
<name>A0ABY4CKE8_9BACL</name>
<dbReference type="EMBL" id="CP089291">
    <property type="protein sequence ID" value="UOF90804.1"/>
    <property type="molecule type" value="Genomic_DNA"/>
</dbReference>